<accession>A0ABV8J394</accession>
<feature type="compositionally biased region" description="Gly residues" evidence="1">
    <location>
        <begin position="7"/>
        <end position="24"/>
    </location>
</feature>
<sequence length="65" mass="6172">MTFCGSGFPGAGDAPPGGGPGFGGVFLASPDRGAAAFPEEEPVVTVLRDPGPGVTVLCVPLAGSG</sequence>
<feature type="region of interest" description="Disordered" evidence="1">
    <location>
        <begin position="1"/>
        <end position="25"/>
    </location>
</feature>
<name>A0ABV8J394_9ACTN</name>
<gene>
    <name evidence="2" type="ORF">ACFO0C_39450</name>
</gene>
<dbReference type="Proteomes" id="UP001595867">
    <property type="component" value="Unassembled WGS sequence"/>
</dbReference>
<organism evidence="2 3">
    <name type="scientific">Actinoplanes subglobosus</name>
    <dbReference type="NCBI Taxonomy" id="1547892"/>
    <lineage>
        <taxon>Bacteria</taxon>
        <taxon>Bacillati</taxon>
        <taxon>Actinomycetota</taxon>
        <taxon>Actinomycetes</taxon>
        <taxon>Micromonosporales</taxon>
        <taxon>Micromonosporaceae</taxon>
        <taxon>Actinoplanes</taxon>
    </lineage>
</organism>
<reference evidence="3" key="1">
    <citation type="journal article" date="2019" name="Int. J. Syst. Evol. Microbiol.">
        <title>The Global Catalogue of Microorganisms (GCM) 10K type strain sequencing project: providing services to taxonomists for standard genome sequencing and annotation.</title>
        <authorList>
            <consortium name="The Broad Institute Genomics Platform"/>
            <consortium name="The Broad Institute Genome Sequencing Center for Infectious Disease"/>
            <person name="Wu L."/>
            <person name="Ma J."/>
        </authorList>
    </citation>
    <scope>NUCLEOTIDE SEQUENCE [LARGE SCALE GENOMIC DNA]</scope>
    <source>
        <strain evidence="3">TBRC 5832</strain>
    </source>
</reference>
<evidence type="ECO:0000313" key="2">
    <source>
        <dbReference type="EMBL" id="MFC4071043.1"/>
    </source>
</evidence>
<dbReference type="RefSeq" id="WP_378071914.1">
    <property type="nucleotide sequence ID" value="NZ_JBHSBL010000026.1"/>
</dbReference>
<evidence type="ECO:0000256" key="1">
    <source>
        <dbReference type="SAM" id="MobiDB-lite"/>
    </source>
</evidence>
<protein>
    <submittedName>
        <fullName evidence="2">Uncharacterized protein</fullName>
    </submittedName>
</protein>
<proteinExistence type="predicted"/>
<evidence type="ECO:0000313" key="3">
    <source>
        <dbReference type="Proteomes" id="UP001595867"/>
    </source>
</evidence>
<dbReference type="EMBL" id="JBHSBL010000026">
    <property type="protein sequence ID" value="MFC4071043.1"/>
    <property type="molecule type" value="Genomic_DNA"/>
</dbReference>
<keyword evidence="3" id="KW-1185">Reference proteome</keyword>
<comment type="caution">
    <text evidence="2">The sequence shown here is derived from an EMBL/GenBank/DDBJ whole genome shotgun (WGS) entry which is preliminary data.</text>
</comment>